<organism evidence="7 8">
    <name type="scientific">Gnathostoma spinigerum</name>
    <dbReference type="NCBI Taxonomy" id="75299"/>
    <lineage>
        <taxon>Eukaryota</taxon>
        <taxon>Metazoa</taxon>
        <taxon>Ecdysozoa</taxon>
        <taxon>Nematoda</taxon>
        <taxon>Chromadorea</taxon>
        <taxon>Rhabditida</taxon>
        <taxon>Spirurina</taxon>
        <taxon>Gnathostomatomorpha</taxon>
        <taxon>Gnathostomatoidea</taxon>
        <taxon>Gnathostomatidae</taxon>
        <taxon>Gnathostoma</taxon>
    </lineage>
</organism>
<dbReference type="Pfam" id="PF00654">
    <property type="entry name" value="Voltage_CLC"/>
    <property type="match status" value="1"/>
</dbReference>
<comment type="subcellular location">
    <subcellularLocation>
        <location evidence="1">Membrane</location>
        <topology evidence="1">Multi-pass membrane protein</topology>
    </subcellularLocation>
</comment>
<evidence type="ECO:0008006" key="9">
    <source>
        <dbReference type="Google" id="ProtNLM"/>
    </source>
</evidence>
<feature type="transmembrane region" description="Helical" evidence="6">
    <location>
        <begin position="69"/>
        <end position="90"/>
    </location>
</feature>
<dbReference type="PANTHER" id="PTHR45720:SF5">
    <property type="entry name" value="CHLORIDE CHANNEL PROTEIN"/>
    <property type="match status" value="1"/>
</dbReference>
<keyword evidence="3" id="KW-0677">Repeat</keyword>
<protein>
    <recommendedName>
        <fullName evidence="9">Chloride channel protein</fullName>
    </recommendedName>
</protein>
<evidence type="ECO:0000256" key="1">
    <source>
        <dbReference type="ARBA" id="ARBA00004141"/>
    </source>
</evidence>
<reference evidence="7 8" key="1">
    <citation type="submission" date="2024-08" db="EMBL/GenBank/DDBJ databases">
        <title>Gnathostoma spinigerum genome.</title>
        <authorList>
            <person name="Gonzalez-Bertolin B."/>
            <person name="Monzon S."/>
            <person name="Zaballos A."/>
            <person name="Jimenez P."/>
            <person name="Dekumyoy P."/>
            <person name="Varona S."/>
            <person name="Cuesta I."/>
            <person name="Sumanam S."/>
            <person name="Adisakwattana P."/>
            <person name="Gasser R.B."/>
            <person name="Hernandez-Gonzalez A."/>
            <person name="Young N.D."/>
            <person name="Perteguer M.J."/>
        </authorList>
    </citation>
    <scope>NUCLEOTIDE SEQUENCE [LARGE SCALE GENOMIC DNA]</scope>
    <source>
        <strain evidence="7">AL3</strain>
        <tissue evidence="7">Liver</tissue>
    </source>
</reference>
<feature type="transmembrane region" description="Helical" evidence="6">
    <location>
        <begin position="150"/>
        <end position="177"/>
    </location>
</feature>
<dbReference type="Proteomes" id="UP001608902">
    <property type="component" value="Unassembled WGS sequence"/>
</dbReference>
<keyword evidence="2 6" id="KW-0812">Transmembrane</keyword>
<dbReference type="EMBL" id="JBGFUD010016422">
    <property type="protein sequence ID" value="MFH4984295.1"/>
    <property type="molecule type" value="Genomic_DNA"/>
</dbReference>
<dbReference type="AlphaFoldDB" id="A0ABD6EXW5"/>
<evidence type="ECO:0000313" key="8">
    <source>
        <dbReference type="Proteomes" id="UP001608902"/>
    </source>
</evidence>
<evidence type="ECO:0000256" key="2">
    <source>
        <dbReference type="ARBA" id="ARBA00022692"/>
    </source>
</evidence>
<evidence type="ECO:0000256" key="4">
    <source>
        <dbReference type="ARBA" id="ARBA00022989"/>
    </source>
</evidence>
<evidence type="ECO:0000256" key="5">
    <source>
        <dbReference type="ARBA" id="ARBA00023136"/>
    </source>
</evidence>
<proteinExistence type="predicted"/>
<name>A0ABD6EXW5_9BILA</name>
<keyword evidence="8" id="KW-1185">Reference proteome</keyword>
<feature type="transmembrane region" description="Helical" evidence="6">
    <location>
        <begin position="28"/>
        <end position="48"/>
    </location>
</feature>
<dbReference type="PANTHER" id="PTHR45720">
    <property type="entry name" value="CHLORIDE CHANNEL PROTEIN 2"/>
    <property type="match status" value="1"/>
</dbReference>
<evidence type="ECO:0000256" key="6">
    <source>
        <dbReference type="SAM" id="Phobius"/>
    </source>
</evidence>
<sequence>MNPHVSAGTITAYYQTKFPNEVFLVEELPIFALIGVLSGLFGAFFVLIHRRIEYCRRTNRIFRRIFGKNPLIFTIVMAVFIGAATFPNGLGKYFAGKLTFGQTLADFISNCSLSQLNHSDRGCPPEMIERWTGESQSPLSPLLSLSLYFVFYYFVVAICVSLAVPAGIFVPSFVIGACGGRILGELMAILYPDGIRGPGAPQIFPGLYAVVGESLTVMFYARLCDVSEKIGGA</sequence>
<keyword evidence="4 6" id="KW-1133">Transmembrane helix</keyword>
<comment type="caution">
    <text evidence="7">The sequence shown here is derived from an EMBL/GenBank/DDBJ whole genome shotgun (WGS) entry which is preliminary data.</text>
</comment>
<dbReference type="Gene3D" id="1.10.3080.10">
    <property type="entry name" value="Clc chloride channel"/>
    <property type="match status" value="1"/>
</dbReference>
<gene>
    <name evidence="7" type="ORF">AB6A40_011004</name>
</gene>
<dbReference type="InterPro" id="IPR014743">
    <property type="entry name" value="Cl-channel_core"/>
</dbReference>
<dbReference type="InterPro" id="IPR001807">
    <property type="entry name" value="ClC"/>
</dbReference>
<dbReference type="GO" id="GO:0016020">
    <property type="term" value="C:membrane"/>
    <property type="evidence" value="ECO:0007669"/>
    <property type="project" value="UniProtKB-SubCell"/>
</dbReference>
<accession>A0ABD6EXW5</accession>
<dbReference type="SUPFAM" id="SSF81340">
    <property type="entry name" value="Clc chloride channel"/>
    <property type="match status" value="1"/>
</dbReference>
<dbReference type="InterPro" id="IPR050970">
    <property type="entry name" value="Cl_channel_volt-gated"/>
</dbReference>
<evidence type="ECO:0000256" key="3">
    <source>
        <dbReference type="ARBA" id="ARBA00022737"/>
    </source>
</evidence>
<keyword evidence="5 6" id="KW-0472">Membrane</keyword>
<evidence type="ECO:0000313" key="7">
    <source>
        <dbReference type="EMBL" id="MFH4984295.1"/>
    </source>
</evidence>